<feature type="domain" description="Mammalian cell entry C-terminal" evidence="3">
    <location>
        <begin position="139"/>
        <end position="335"/>
    </location>
</feature>
<keyword evidence="5" id="KW-1185">Reference proteome</keyword>
<protein>
    <submittedName>
        <fullName evidence="4">MCE family protein</fullName>
    </submittedName>
</protein>
<sequence length="377" mass="39772">MSERWRGELTVIAKPETLDIRRAFIAVATAVVVAIAAGCGLTVEQLPLPMPGVSGETYTIHAVFENVLNLPNRAKVKIGGSDVGVVSSIKTKNFQAVVDLTIRKDIELPEGSTAELRQAAPLEDVFVAVSRPRTEPGARMLSDGDTIGLNRTSAGATVEQLLITVSLLFDGGGLVRLGQLTSELDSIVGGRGGELSRLIAEMTGVVGSLNANSAKVDGVLKEFSTLANTIEARRGEIGQVADTLPQMIGTIAESNRAIGDLLTKVSNTTAALGDYADTTGQQLGTLLVNTRQLMSALAATGDNFEVLFDRLHTITPKLDAAVRGKSYAFFFTATNLDLSALTDPHGGLPDLRDLQNFAGSLIQVLQIVQGRVQGGPR</sequence>
<keyword evidence="1" id="KW-1133">Transmembrane helix</keyword>
<dbReference type="PANTHER" id="PTHR33371:SF15">
    <property type="entry name" value="LIPOPROTEIN LPRN"/>
    <property type="match status" value="1"/>
</dbReference>
<reference evidence="4 5" key="1">
    <citation type="submission" date="2019-09" db="EMBL/GenBank/DDBJ databases">
        <authorList>
            <person name="Wang X."/>
        </authorList>
    </citation>
    <scope>NUCLEOTIDE SEQUENCE [LARGE SCALE GENOMIC DNA]</scope>
    <source>
        <strain evidence="4 5">CICC 11023</strain>
    </source>
</reference>
<dbReference type="InterPro" id="IPR052336">
    <property type="entry name" value="MlaD_Phospholipid_Transporter"/>
</dbReference>
<comment type="caution">
    <text evidence="4">The sequence shown here is derived from an EMBL/GenBank/DDBJ whole genome shotgun (WGS) entry which is preliminary data.</text>
</comment>
<proteinExistence type="predicted"/>
<evidence type="ECO:0000313" key="5">
    <source>
        <dbReference type="Proteomes" id="UP000323876"/>
    </source>
</evidence>
<name>A0A5N0EHB6_9NOCA</name>
<organism evidence="4 5">
    <name type="scientific">Nocardia colli</name>
    <dbReference type="NCBI Taxonomy" id="2545717"/>
    <lineage>
        <taxon>Bacteria</taxon>
        <taxon>Bacillati</taxon>
        <taxon>Actinomycetota</taxon>
        <taxon>Actinomycetes</taxon>
        <taxon>Mycobacteriales</taxon>
        <taxon>Nocardiaceae</taxon>
        <taxon>Nocardia</taxon>
    </lineage>
</organism>
<dbReference type="AlphaFoldDB" id="A0A5N0EHB6"/>
<dbReference type="Pfam" id="PF02470">
    <property type="entry name" value="MlaD"/>
    <property type="match status" value="1"/>
</dbReference>
<keyword evidence="1" id="KW-0812">Transmembrane</keyword>
<dbReference type="OrthoDB" id="4368973at2"/>
<dbReference type="GO" id="GO:0005576">
    <property type="term" value="C:extracellular region"/>
    <property type="evidence" value="ECO:0007669"/>
    <property type="project" value="TreeGrafter"/>
</dbReference>
<dbReference type="EMBL" id="VXLC01000003">
    <property type="protein sequence ID" value="KAA8888778.1"/>
    <property type="molecule type" value="Genomic_DNA"/>
</dbReference>
<evidence type="ECO:0000259" key="2">
    <source>
        <dbReference type="Pfam" id="PF02470"/>
    </source>
</evidence>
<accession>A0A5N0EHB6</accession>
<evidence type="ECO:0000313" key="4">
    <source>
        <dbReference type="EMBL" id="KAA8888778.1"/>
    </source>
</evidence>
<dbReference type="PANTHER" id="PTHR33371">
    <property type="entry name" value="INTERMEMBRANE PHOSPHOLIPID TRANSPORT SYSTEM BINDING PROTEIN MLAD-RELATED"/>
    <property type="match status" value="1"/>
</dbReference>
<evidence type="ECO:0000259" key="3">
    <source>
        <dbReference type="Pfam" id="PF11887"/>
    </source>
</evidence>
<keyword evidence="1" id="KW-0472">Membrane</keyword>
<feature type="transmembrane region" description="Helical" evidence="1">
    <location>
        <begin position="23"/>
        <end position="43"/>
    </location>
</feature>
<dbReference type="NCBIfam" id="TIGR00996">
    <property type="entry name" value="Mtu_fam_mce"/>
    <property type="match status" value="1"/>
</dbReference>
<dbReference type="InterPro" id="IPR024516">
    <property type="entry name" value="Mce_C"/>
</dbReference>
<dbReference type="Pfam" id="PF11887">
    <property type="entry name" value="Mce4_CUP1"/>
    <property type="match status" value="1"/>
</dbReference>
<feature type="domain" description="Mce/MlaD" evidence="2">
    <location>
        <begin position="57"/>
        <end position="130"/>
    </location>
</feature>
<gene>
    <name evidence="4" type="ORF">F3087_07105</name>
</gene>
<dbReference type="InterPro" id="IPR005693">
    <property type="entry name" value="Mce"/>
</dbReference>
<dbReference type="InterPro" id="IPR003399">
    <property type="entry name" value="Mce/MlaD"/>
</dbReference>
<dbReference type="Proteomes" id="UP000323876">
    <property type="component" value="Unassembled WGS sequence"/>
</dbReference>
<evidence type="ECO:0000256" key="1">
    <source>
        <dbReference type="SAM" id="Phobius"/>
    </source>
</evidence>